<dbReference type="Pfam" id="PF13639">
    <property type="entry name" value="zf-RING_2"/>
    <property type="match status" value="1"/>
</dbReference>
<evidence type="ECO:0000256" key="3">
    <source>
        <dbReference type="ARBA" id="ARBA00022833"/>
    </source>
</evidence>
<protein>
    <submittedName>
        <fullName evidence="6">E3 ubiquitin-protein ligase</fullName>
    </submittedName>
</protein>
<name>A0ABD1TBL7_9LAMI</name>
<sequence length="214" mass="24353">MVSARWCAMLGGPRIEPVDHNDSSSTMNILLEISFQTVKYLLNHEREVIMEEQGASMSRFTHVDFGAVYDDLKQVLLLQLGNFGSERFQQKIVHALIDYVRTRHRTGSAIPLILNIKKFVFYDEVESSLEFVEGDGLNMVPASMDAITSLPMKEMEYEEDNTEVESCMICLEEIPAGLVVSTLPCSHVFHSYCISEWLTRSHYCPICRFEISTA</sequence>
<dbReference type="InterPro" id="IPR001841">
    <property type="entry name" value="Znf_RING"/>
</dbReference>
<dbReference type="SMART" id="SM00184">
    <property type="entry name" value="RING"/>
    <property type="match status" value="1"/>
</dbReference>
<evidence type="ECO:0000313" key="6">
    <source>
        <dbReference type="EMBL" id="KAL2510120.1"/>
    </source>
</evidence>
<dbReference type="PROSITE" id="PS50089">
    <property type="entry name" value="ZF_RING_2"/>
    <property type="match status" value="1"/>
</dbReference>
<organism evidence="6 7">
    <name type="scientific">Forsythia ovata</name>
    <dbReference type="NCBI Taxonomy" id="205694"/>
    <lineage>
        <taxon>Eukaryota</taxon>
        <taxon>Viridiplantae</taxon>
        <taxon>Streptophyta</taxon>
        <taxon>Embryophyta</taxon>
        <taxon>Tracheophyta</taxon>
        <taxon>Spermatophyta</taxon>
        <taxon>Magnoliopsida</taxon>
        <taxon>eudicotyledons</taxon>
        <taxon>Gunneridae</taxon>
        <taxon>Pentapetalae</taxon>
        <taxon>asterids</taxon>
        <taxon>lamiids</taxon>
        <taxon>Lamiales</taxon>
        <taxon>Oleaceae</taxon>
        <taxon>Forsythieae</taxon>
        <taxon>Forsythia</taxon>
    </lineage>
</organism>
<evidence type="ECO:0000259" key="5">
    <source>
        <dbReference type="PROSITE" id="PS50089"/>
    </source>
</evidence>
<evidence type="ECO:0000256" key="1">
    <source>
        <dbReference type="ARBA" id="ARBA00022723"/>
    </source>
</evidence>
<proteinExistence type="predicted"/>
<dbReference type="InterPro" id="IPR013083">
    <property type="entry name" value="Znf_RING/FYVE/PHD"/>
</dbReference>
<dbReference type="Proteomes" id="UP001604277">
    <property type="component" value="Unassembled WGS sequence"/>
</dbReference>
<dbReference type="SUPFAM" id="SSF57850">
    <property type="entry name" value="RING/U-box"/>
    <property type="match status" value="1"/>
</dbReference>
<keyword evidence="1" id="KW-0479">Metal-binding</keyword>
<dbReference type="InterPro" id="IPR051834">
    <property type="entry name" value="RING_finger_E3_ligase"/>
</dbReference>
<gene>
    <name evidence="6" type="ORF">Fot_33767</name>
</gene>
<reference evidence="7" key="1">
    <citation type="submission" date="2024-07" db="EMBL/GenBank/DDBJ databases">
        <title>Two chromosome-level genome assemblies of Korean endemic species Abeliophyllum distichum and Forsythia ovata (Oleaceae).</title>
        <authorList>
            <person name="Jang H."/>
        </authorList>
    </citation>
    <scope>NUCLEOTIDE SEQUENCE [LARGE SCALE GENOMIC DNA]</scope>
</reference>
<feature type="domain" description="RING-type" evidence="5">
    <location>
        <begin position="167"/>
        <end position="208"/>
    </location>
</feature>
<keyword evidence="3" id="KW-0862">Zinc</keyword>
<dbReference type="Gene3D" id="3.30.40.10">
    <property type="entry name" value="Zinc/RING finger domain, C3HC4 (zinc finger)"/>
    <property type="match status" value="1"/>
</dbReference>
<keyword evidence="2 4" id="KW-0863">Zinc-finger</keyword>
<dbReference type="EMBL" id="JBFOLJ010000009">
    <property type="protein sequence ID" value="KAL2510120.1"/>
    <property type="molecule type" value="Genomic_DNA"/>
</dbReference>
<comment type="caution">
    <text evidence="6">The sequence shown here is derived from an EMBL/GenBank/DDBJ whole genome shotgun (WGS) entry which is preliminary data.</text>
</comment>
<evidence type="ECO:0000256" key="2">
    <source>
        <dbReference type="ARBA" id="ARBA00022771"/>
    </source>
</evidence>
<dbReference type="GO" id="GO:0008270">
    <property type="term" value="F:zinc ion binding"/>
    <property type="evidence" value="ECO:0007669"/>
    <property type="project" value="UniProtKB-KW"/>
</dbReference>
<dbReference type="AlphaFoldDB" id="A0ABD1TBL7"/>
<dbReference type="CDD" id="cd16454">
    <property type="entry name" value="RING-H2_PA-TM-RING"/>
    <property type="match status" value="1"/>
</dbReference>
<dbReference type="PANTHER" id="PTHR45931">
    <property type="entry name" value="SI:CH211-59O9.10"/>
    <property type="match status" value="1"/>
</dbReference>
<keyword evidence="7" id="KW-1185">Reference proteome</keyword>
<accession>A0ABD1TBL7</accession>
<evidence type="ECO:0000313" key="7">
    <source>
        <dbReference type="Proteomes" id="UP001604277"/>
    </source>
</evidence>
<dbReference type="PANTHER" id="PTHR45931:SF16">
    <property type="entry name" value="RING_U-BOX SUPERFAMILY PROTEIN"/>
    <property type="match status" value="1"/>
</dbReference>
<evidence type="ECO:0000256" key="4">
    <source>
        <dbReference type="PROSITE-ProRule" id="PRU00175"/>
    </source>
</evidence>